<evidence type="ECO:0000313" key="2">
    <source>
        <dbReference type="Proteomes" id="UP000813385"/>
    </source>
</evidence>
<name>A0A8K0X474_9PEZI</name>
<dbReference type="AlphaFoldDB" id="A0A8K0X474"/>
<dbReference type="Pfam" id="PF26639">
    <property type="entry name" value="Het-6_barrel"/>
    <property type="match status" value="1"/>
</dbReference>
<reference evidence="1" key="1">
    <citation type="journal article" date="2021" name="Nat. Commun.">
        <title>Genetic determinants of endophytism in the Arabidopsis root mycobiome.</title>
        <authorList>
            <person name="Mesny F."/>
            <person name="Miyauchi S."/>
            <person name="Thiergart T."/>
            <person name="Pickel B."/>
            <person name="Atanasova L."/>
            <person name="Karlsson M."/>
            <person name="Huettel B."/>
            <person name="Barry K.W."/>
            <person name="Haridas S."/>
            <person name="Chen C."/>
            <person name="Bauer D."/>
            <person name="Andreopoulos W."/>
            <person name="Pangilinan J."/>
            <person name="LaButti K."/>
            <person name="Riley R."/>
            <person name="Lipzen A."/>
            <person name="Clum A."/>
            <person name="Drula E."/>
            <person name="Henrissat B."/>
            <person name="Kohler A."/>
            <person name="Grigoriev I.V."/>
            <person name="Martin F.M."/>
            <person name="Hacquard S."/>
        </authorList>
    </citation>
    <scope>NUCLEOTIDE SEQUENCE</scope>
    <source>
        <strain evidence="1">MPI-CAGE-AT-0016</strain>
    </source>
</reference>
<gene>
    <name evidence="1" type="ORF">B0T11DRAFT_280201</name>
</gene>
<accession>A0A8K0X474</accession>
<comment type="caution">
    <text evidence="1">The sequence shown here is derived from an EMBL/GenBank/DDBJ whole genome shotgun (WGS) entry which is preliminary data.</text>
</comment>
<keyword evidence="2" id="KW-1185">Reference proteome</keyword>
<dbReference type="Proteomes" id="UP000813385">
    <property type="component" value="Unassembled WGS sequence"/>
</dbReference>
<dbReference type="OrthoDB" id="4779851at2759"/>
<proteinExistence type="predicted"/>
<organism evidence="1 2">
    <name type="scientific">Plectosphaerella cucumerina</name>
    <dbReference type="NCBI Taxonomy" id="40658"/>
    <lineage>
        <taxon>Eukaryota</taxon>
        <taxon>Fungi</taxon>
        <taxon>Dikarya</taxon>
        <taxon>Ascomycota</taxon>
        <taxon>Pezizomycotina</taxon>
        <taxon>Sordariomycetes</taxon>
        <taxon>Hypocreomycetidae</taxon>
        <taxon>Glomerellales</taxon>
        <taxon>Plectosphaerellaceae</taxon>
        <taxon>Plectosphaerella</taxon>
    </lineage>
</organism>
<evidence type="ECO:0000313" key="1">
    <source>
        <dbReference type="EMBL" id="KAH7362113.1"/>
    </source>
</evidence>
<dbReference type="EMBL" id="JAGPXD010000003">
    <property type="protein sequence ID" value="KAH7362113.1"/>
    <property type="molecule type" value="Genomic_DNA"/>
</dbReference>
<sequence length="81" mass="8967">MQMEKLQRRFGSTDQGRIGWVLLIANEGDFICIFDGMELPYAIRPAVDGRYALVGECIIDGIMMGETVGLSPTVSQEITLE</sequence>
<protein>
    <submittedName>
        <fullName evidence="1">Uncharacterized protein</fullName>
    </submittedName>
</protein>
<feature type="non-terminal residue" evidence="1">
    <location>
        <position position="1"/>
    </location>
</feature>